<proteinExistence type="predicted"/>
<feature type="region of interest" description="Disordered" evidence="1">
    <location>
        <begin position="1"/>
        <end position="27"/>
    </location>
</feature>
<keyword evidence="4" id="KW-1185">Reference proteome</keyword>
<dbReference type="Proteomes" id="UP001358586">
    <property type="component" value="Chromosome 5"/>
</dbReference>
<comment type="caution">
    <text evidence="3">The sequence shown here is derived from an EMBL/GenBank/DDBJ whole genome shotgun (WGS) entry which is preliminary data.</text>
</comment>
<dbReference type="InterPro" id="IPR044824">
    <property type="entry name" value="MAIN-like"/>
</dbReference>
<evidence type="ECO:0000256" key="1">
    <source>
        <dbReference type="SAM" id="MobiDB-lite"/>
    </source>
</evidence>
<dbReference type="InterPro" id="IPR019557">
    <property type="entry name" value="AminoTfrase-like_pln_mobile"/>
</dbReference>
<dbReference type="PANTHER" id="PTHR46033:SF8">
    <property type="entry name" value="PROTEIN MAINTENANCE OF MERISTEMS-LIKE"/>
    <property type="match status" value="1"/>
</dbReference>
<gene>
    <name evidence="3" type="ORF">PVK06_017478</name>
</gene>
<evidence type="ECO:0000313" key="3">
    <source>
        <dbReference type="EMBL" id="KAK5833626.1"/>
    </source>
</evidence>
<accession>A0ABR0Q372</accession>
<dbReference type="EMBL" id="JARKNE010000005">
    <property type="protein sequence ID" value="KAK5833626.1"/>
    <property type="molecule type" value="Genomic_DNA"/>
</dbReference>
<dbReference type="Pfam" id="PF10536">
    <property type="entry name" value="PMD"/>
    <property type="match status" value="1"/>
</dbReference>
<dbReference type="PANTHER" id="PTHR46033">
    <property type="entry name" value="PROTEIN MAIN-LIKE 2"/>
    <property type="match status" value="1"/>
</dbReference>
<evidence type="ECO:0000259" key="2">
    <source>
        <dbReference type="Pfam" id="PF10536"/>
    </source>
</evidence>
<feature type="domain" description="Aminotransferase-like plant mobile" evidence="2">
    <location>
        <begin position="85"/>
        <end position="184"/>
    </location>
</feature>
<sequence length="247" mass="27416">MPSEEAAPIGHTSDRGGTGHTISKGGTGVRRWDRTGIAMGSLIKNDGHISNTVNNMGPYHALRGWVNGLGYSLDERLMPYLELVGFGSVALVRIFDLQYDLISALVEHWRTETNTFHLPCGECTVTLEDVALQLGLPIYGSAVTGVSTIIKSIALCYSLLGVLLDNTESKFTSLRFSWLTEQKGFPVLAMLYHELCQKYIAVWDNRMARKSTVVPPHIYRLEAYEPVPDIKAKLEPEPEPEPMPELE</sequence>
<reference evidence="3 4" key="1">
    <citation type="submission" date="2023-03" db="EMBL/GenBank/DDBJ databases">
        <title>WGS of Gossypium arboreum.</title>
        <authorList>
            <person name="Yu D."/>
        </authorList>
    </citation>
    <scope>NUCLEOTIDE SEQUENCE [LARGE SCALE GENOMIC DNA]</scope>
    <source>
        <tissue evidence="3">Leaf</tissue>
    </source>
</reference>
<name>A0ABR0Q372_GOSAR</name>
<evidence type="ECO:0000313" key="4">
    <source>
        <dbReference type="Proteomes" id="UP001358586"/>
    </source>
</evidence>
<protein>
    <recommendedName>
        <fullName evidence="2">Aminotransferase-like plant mobile domain-containing protein</fullName>
    </recommendedName>
</protein>
<organism evidence="3 4">
    <name type="scientific">Gossypium arboreum</name>
    <name type="common">Tree cotton</name>
    <name type="synonym">Gossypium nanking</name>
    <dbReference type="NCBI Taxonomy" id="29729"/>
    <lineage>
        <taxon>Eukaryota</taxon>
        <taxon>Viridiplantae</taxon>
        <taxon>Streptophyta</taxon>
        <taxon>Embryophyta</taxon>
        <taxon>Tracheophyta</taxon>
        <taxon>Spermatophyta</taxon>
        <taxon>Magnoliopsida</taxon>
        <taxon>eudicotyledons</taxon>
        <taxon>Gunneridae</taxon>
        <taxon>Pentapetalae</taxon>
        <taxon>rosids</taxon>
        <taxon>malvids</taxon>
        <taxon>Malvales</taxon>
        <taxon>Malvaceae</taxon>
        <taxon>Malvoideae</taxon>
        <taxon>Gossypium</taxon>
    </lineage>
</organism>